<name>A0ACB9FE88_ARCLA</name>
<keyword evidence="2" id="KW-1185">Reference proteome</keyword>
<proteinExistence type="predicted"/>
<evidence type="ECO:0000313" key="2">
    <source>
        <dbReference type="Proteomes" id="UP001055879"/>
    </source>
</evidence>
<protein>
    <submittedName>
        <fullName evidence="1">Uncharacterized protein</fullName>
    </submittedName>
</protein>
<organism evidence="1 2">
    <name type="scientific">Arctium lappa</name>
    <name type="common">Greater burdock</name>
    <name type="synonym">Lappa major</name>
    <dbReference type="NCBI Taxonomy" id="4217"/>
    <lineage>
        <taxon>Eukaryota</taxon>
        <taxon>Viridiplantae</taxon>
        <taxon>Streptophyta</taxon>
        <taxon>Embryophyta</taxon>
        <taxon>Tracheophyta</taxon>
        <taxon>Spermatophyta</taxon>
        <taxon>Magnoliopsida</taxon>
        <taxon>eudicotyledons</taxon>
        <taxon>Gunneridae</taxon>
        <taxon>Pentapetalae</taxon>
        <taxon>asterids</taxon>
        <taxon>campanulids</taxon>
        <taxon>Asterales</taxon>
        <taxon>Asteraceae</taxon>
        <taxon>Carduoideae</taxon>
        <taxon>Cardueae</taxon>
        <taxon>Arctiinae</taxon>
        <taxon>Arctium</taxon>
    </lineage>
</organism>
<accession>A0ACB9FE88</accession>
<reference evidence="2" key="1">
    <citation type="journal article" date="2022" name="Mol. Ecol. Resour.">
        <title>The genomes of chicory, endive, great burdock and yacon provide insights into Asteraceae palaeo-polyploidization history and plant inulin production.</title>
        <authorList>
            <person name="Fan W."/>
            <person name="Wang S."/>
            <person name="Wang H."/>
            <person name="Wang A."/>
            <person name="Jiang F."/>
            <person name="Liu H."/>
            <person name="Zhao H."/>
            <person name="Xu D."/>
            <person name="Zhang Y."/>
        </authorList>
    </citation>
    <scope>NUCLEOTIDE SEQUENCE [LARGE SCALE GENOMIC DNA]</scope>
    <source>
        <strain evidence="2">cv. Niubang</strain>
    </source>
</reference>
<reference evidence="1 2" key="2">
    <citation type="journal article" date="2022" name="Mol. Ecol. Resour.">
        <title>The genomes of chicory, endive, great burdock and yacon provide insights into Asteraceae paleo-polyploidization history and plant inulin production.</title>
        <authorList>
            <person name="Fan W."/>
            <person name="Wang S."/>
            <person name="Wang H."/>
            <person name="Wang A."/>
            <person name="Jiang F."/>
            <person name="Liu H."/>
            <person name="Zhao H."/>
            <person name="Xu D."/>
            <person name="Zhang Y."/>
        </authorList>
    </citation>
    <scope>NUCLEOTIDE SEQUENCE [LARGE SCALE GENOMIC DNA]</scope>
    <source>
        <strain evidence="2">cv. Niubang</strain>
    </source>
</reference>
<evidence type="ECO:0000313" key="1">
    <source>
        <dbReference type="EMBL" id="KAI3769171.1"/>
    </source>
</evidence>
<dbReference type="Proteomes" id="UP001055879">
    <property type="component" value="Linkage Group LG01"/>
</dbReference>
<comment type="caution">
    <text evidence="1">The sequence shown here is derived from an EMBL/GenBank/DDBJ whole genome shotgun (WGS) entry which is preliminary data.</text>
</comment>
<sequence length="823" mass="90545">MGNDGRLKRQERDIWPTSRLVTTSFSLIFSYKINQLFPTFFFTGNPHVHLRRPPPSSAFTNSTQPPSSHPMWNLIYLLPLISVISVVAQPPAPTWLTLTGDPPFIVARGGFSGLFPDSSFNAYTFAKITSVSDVILWCDVQLTKDNAGICFPYLNLENSSTIASVYAGRDKTYDVNGVSTKGYFPVDFTLADLNNVSLTQGIYSRTPYFDATSAILLVEDVATRVKPPGFWLNIQHDAFYSQHNLSMRSYVISISRTVVINYISSPEVNFLQSIVTRFRSPTKLVFRFLGKEEIEPSTNQTYGSLLTNLTFITTFASGILVPKSYIWPVGSDSYLQPSTSLVSDAHKENLEVFASGFVNDVSLDPLPYNYSYDPVQEYLSFVDNGRFSVDGVLSDNPITPSTALDCFAHSGKNKTQEKPLIISFEGASGDYPGCTDLAYEKAVSDGADIIDCPVQMTQDGIPICLGSINLLDRTSAANTDFINLTRNIPALEANGIFTFSLKWADIQSLEPVMYNPYFKNYTMSRNPKFANAGKYMTLSDFLDYAARNATSLSGVLINIKNAAYLANDQGLSVTDAVMDVLNRSSYNTQRRKKILIQSPDSSVLKLFKARSNRHELVYEVNENIRDALNSTIEDIKEIANSVIISKESVFPRTGGFLDGQTDVVAKLHASKLPVYVQFLHNEFVSQPWDFFSDPYVEINTYVNGAEVDGVVTDYPATSARYRRNRCLGLPAEQTPPYMVPAAAGELFTFMTPQFMPPVGAPNPVLTDADVAEAPVPPARRPSPPAGGVGAPPPRAAPSGGDRKAVVGLVVCLVGIVAISLLMF</sequence>
<dbReference type="EMBL" id="CM042047">
    <property type="protein sequence ID" value="KAI3769171.1"/>
    <property type="molecule type" value="Genomic_DNA"/>
</dbReference>
<gene>
    <name evidence="1" type="ORF">L6452_00271</name>
</gene>